<dbReference type="GO" id="GO:0016614">
    <property type="term" value="F:oxidoreductase activity, acting on CH-OH group of donors"/>
    <property type="evidence" value="ECO:0007669"/>
    <property type="project" value="InterPro"/>
</dbReference>
<comment type="caution">
    <text evidence="4">The sequence shown here is derived from an EMBL/GenBank/DDBJ whole genome shotgun (WGS) entry which is preliminary data.</text>
</comment>
<protein>
    <recommendedName>
        <fullName evidence="3">Glucose-methanol-choline oxidoreductase C-terminal domain-containing protein</fullName>
    </recommendedName>
</protein>
<dbReference type="Proteomes" id="UP001174934">
    <property type="component" value="Unassembled WGS sequence"/>
</dbReference>
<feature type="region of interest" description="Disordered" evidence="2">
    <location>
        <begin position="1"/>
        <end position="24"/>
    </location>
</feature>
<dbReference type="GO" id="GO:0050660">
    <property type="term" value="F:flavin adenine dinucleotide binding"/>
    <property type="evidence" value="ECO:0007669"/>
    <property type="project" value="InterPro"/>
</dbReference>
<accession>A0AA39XBJ4</accession>
<dbReference type="InterPro" id="IPR007867">
    <property type="entry name" value="GMC_OxRtase_C"/>
</dbReference>
<evidence type="ECO:0000256" key="1">
    <source>
        <dbReference type="ARBA" id="ARBA00010790"/>
    </source>
</evidence>
<sequence>MLRGIPKAKATMHITSSSTPPSTSEGVAINPAYLSHPLDLELLARHMYFMDRKLSQTAPLGGLLEDRGAGKFADLEEARQYVRRTRTRAHHFTSMCAMAPRAVGGVVDERLRVCDASVVPLTLRANT</sequence>
<dbReference type="AlphaFoldDB" id="A0AA39XBJ4"/>
<gene>
    <name evidence="4" type="ORF">B0T17DRAFT_528359</name>
</gene>
<dbReference type="InterPro" id="IPR036188">
    <property type="entry name" value="FAD/NAD-bd_sf"/>
</dbReference>
<proteinExistence type="inferred from homology"/>
<dbReference type="Gene3D" id="3.50.50.60">
    <property type="entry name" value="FAD/NAD(P)-binding domain"/>
    <property type="match status" value="1"/>
</dbReference>
<dbReference type="Pfam" id="PF05199">
    <property type="entry name" value="GMC_oxred_C"/>
    <property type="match status" value="1"/>
</dbReference>
<feature type="compositionally biased region" description="Low complexity" evidence="2">
    <location>
        <begin position="15"/>
        <end position="24"/>
    </location>
</feature>
<evidence type="ECO:0000313" key="5">
    <source>
        <dbReference type="Proteomes" id="UP001174934"/>
    </source>
</evidence>
<dbReference type="SUPFAM" id="SSF54373">
    <property type="entry name" value="FAD-linked reductases, C-terminal domain"/>
    <property type="match status" value="1"/>
</dbReference>
<dbReference type="PANTHER" id="PTHR11552:SF210">
    <property type="entry name" value="GLUCOSE-METHANOL-CHOLINE OXIDOREDUCTASE N-TERMINAL DOMAIN-CONTAINING PROTEIN-RELATED"/>
    <property type="match status" value="1"/>
</dbReference>
<evidence type="ECO:0000256" key="2">
    <source>
        <dbReference type="SAM" id="MobiDB-lite"/>
    </source>
</evidence>
<keyword evidence="5" id="KW-1185">Reference proteome</keyword>
<dbReference type="Gene3D" id="3.30.560.10">
    <property type="entry name" value="Glucose Oxidase, domain 3"/>
    <property type="match status" value="1"/>
</dbReference>
<dbReference type="InterPro" id="IPR012132">
    <property type="entry name" value="GMC_OxRdtase"/>
</dbReference>
<name>A0AA39XBJ4_9PEZI</name>
<organism evidence="4 5">
    <name type="scientific">Bombardia bombarda</name>
    <dbReference type="NCBI Taxonomy" id="252184"/>
    <lineage>
        <taxon>Eukaryota</taxon>
        <taxon>Fungi</taxon>
        <taxon>Dikarya</taxon>
        <taxon>Ascomycota</taxon>
        <taxon>Pezizomycotina</taxon>
        <taxon>Sordariomycetes</taxon>
        <taxon>Sordariomycetidae</taxon>
        <taxon>Sordariales</taxon>
        <taxon>Lasiosphaeriaceae</taxon>
        <taxon>Bombardia</taxon>
    </lineage>
</organism>
<reference evidence="4" key="1">
    <citation type="submission" date="2023-06" db="EMBL/GenBank/DDBJ databases">
        <title>Genome-scale phylogeny and comparative genomics of the fungal order Sordariales.</title>
        <authorList>
            <consortium name="Lawrence Berkeley National Laboratory"/>
            <person name="Hensen N."/>
            <person name="Bonometti L."/>
            <person name="Westerberg I."/>
            <person name="Brannstrom I.O."/>
            <person name="Guillou S."/>
            <person name="Cros-Aarteil S."/>
            <person name="Calhoun S."/>
            <person name="Haridas S."/>
            <person name="Kuo A."/>
            <person name="Mondo S."/>
            <person name="Pangilinan J."/>
            <person name="Riley R."/>
            <person name="LaButti K."/>
            <person name="Andreopoulos B."/>
            <person name="Lipzen A."/>
            <person name="Chen C."/>
            <person name="Yanf M."/>
            <person name="Daum C."/>
            <person name="Ng V."/>
            <person name="Clum A."/>
            <person name="Steindorff A."/>
            <person name="Ohm R."/>
            <person name="Martin F."/>
            <person name="Silar P."/>
            <person name="Natvig D."/>
            <person name="Lalanne C."/>
            <person name="Gautier V."/>
            <person name="Ament-velasquez S.L."/>
            <person name="Kruys A."/>
            <person name="Hutchinson M.I."/>
            <person name="Powell A.J."/>
            <person name="Barry K."/>
            <person name="Miller A.N."/>
            <person name="Grigoriev I.V."/>
            <person name="Debuchy R."/>
            <person name="Gladieux P."/>
            <person name="Thoren M.H."/>
            <person name="Johannesson H."/>
        </authorList>
    </citation>
    <scope>NUCLEOTIDE SEQUENCE</scope>
    <source>
        <strain evidence="4">SMH3391-2</strain>
    </source>
</reference>
<feature type="domain" description="Glucose-methanol-choline oxidoreductase C-terminal" evidence="3">
    <location>
        <begin position="11"/>
        <end position="127"/>
    </location>
</feature>
<evidence type="ECO:0000259" key="3">
    <source>
        <dbReference type="Pfam" id="PF05199"/>
    </source>
</evidence>
<dbReference type="EMBL" id="JAULSR010000002">
    <property type="protein sequence ID" value="KAK0630417.1"/>
    <property type="molecule type" value="Genomic_DNA"/>
</dbReference>
<comment type="similarity">
    <text evidence="1">Belongs to the GMC oxidoreductase family.</text>
</comment>
<evidence type="ECO:0000313" key="4">
    <source>
        <dbReference type="EMBL" id="KAK0630417.1"/>
    </source>
</evidence>
<dbReference type="PANTHER" id="PTHR11552">
    <property type="entry name" value="GLUCOSE-METHANOL-CHOLINE GMC OXIDOREDUCTASE"/>
    <property type="match status" value="1"/>
</dbReference>